<dbReference type="Pfam" id="PF03465">
    <property type="entry name" value="eRF1_3"/>
    <property type="match status" value="1"/>
</dbReference>
<feature type="domain" description="eRF1" evidence="2">
    <location>
        <begin position="126"/>
        <end position="164"/>
    </location>
</feature>
<feature type="region of interest" description="Disordered" evidence="1">
    <location>
        <begin position="1"/>
        <end position="24"/>
    </location>
</feature>
<evidence type="ECO:0000256" key="1">
    <source>
        <dbReference type="SAM" id="MobiDB-lite"/>
    </source>
</evidence>
<dbReference type="OMA" id="TSMVMNT"/>
<dbReference type="HOGENOM" id="CLU_1458000_0_0_1"/>
<accession>A0A0D3C9I1</accession>
<dbReference type="GO" id="GO:0003747">
    <property type="term" value="F:translation release factor activity"/>
    <property type="evidence" value="ECO:0007669"/>
    <property type="project" value="InterPro"/>
</dbReference>
<dbReference type="SUPFAM" id="SSF55481">
    <property type="entry name" value="N-terminal domain of eukaryotic peptide chain release factor subunit 1, ERF1"/>
    <property type="match status" value="1"/>
</dbReference>
<proteinExistence type="predicted"/>
<sequence>VVFSTTRSPSSTSREENGRSGGRQNIKSEIWKIKKLIKGLESARGNGTSMVMNTELLPTSRVVSTGTIRFFTSLPLISLRSMDEEDNLGFVLLLLGRRRDTTMSADFKTELSQSELFDPPLQAKILNINTRKYVFGVEDTLKALEMGAIETLIVWENLDINRARVGELDMRTFDELSDGELYEDSD</sequence>
<dbReference type="SUPFAM" id="SSF55315">
    <property type="entry name" value="L30e-like"/>
    <property type="match status" value="1"/>
</dbReference>
<dbReference type="STRING" id="109376.A0A0D3C9I1"/>
<dbReference type="Proteomes" id="UP000032141">
    <property type="component" value="Chromosome C5"/>
</dbReference>
<dbReference type="EnsemblPlants" id="Bo5g016450.1">
    <property type="protein sequence ID" value="Bo5g016450.1"/>
    <property type="gene ID" value="Bo5g016450"/>
</dbReference>
<dbReference type="Gene3D" id="3.30.1330.30">
    <property type="match status" value="1"/>
</dbReference>
<protein>
    <recommendedName>
        <fullName evidence="2">eRF1 domain-containing protein</fullName>
    </recommendedName>
</protein>
<organism evidence="3 4">
    <name type="scientific">Brassica oleracea var. oleracea</name>
    <dbReference type="NCBI Taxonomy" id="109376"/>
    <lineage>
        <taxon>Eukaryota</taxon>
        <taxon>Viridiplantae</taxon>
        <taxon>Streptophyta</taxon>
        <taxon>Embryophyta</taxon>
        <taxon>Tracheophyta</taxon>
        <taxon>Spermatophyta</taxon>
        <taxon>Magnoliopsida</taxon>
        <taxon>eudicotyledons</taxon>
        <taxon>Gunneridae</taxon>
        <taxon>Pentapetalae</taxon>
        <taxon>rosids</taxon>
        <taxon>malvids</taxon>
        <taxon>Brassicales</taxon>
        <taxon>Brassicaceae</taxon>
        <taxon>Brassiceae</taxon>
        <taxon>Brassica</taxon>
    </lineage>
</organism>
<dbReference type="InterPro" id="IPR004403">
    <property type="entry name" value="Peptide_chain-rel_eRF1/aRF1"/>
</dbReference>
<feature type="compositionally biased region" description="Low complexity" evidence="1">
    <location>
        <begin position="1"/>
        <end position="12"/>
    </location>
</feature>
<dbReference type="AlphaFoldDB" id="A0A0D3C9I1"/>
<evidence type="ECO:0000313" key="3">
    <source>
        <dbReference type="EnsemblPlants" id="Bo5g016450.1"/>
    </source>
</evidence>
<reference evidence="3 4" key="1">
    <citation type="journal article" date="2014" name="Genome Biol.">
        <title>Transcriptome and methylome profiling reveals relics of genome dominance in the mesopolyploid Brassica oleracea.</title>
        <authorList>
            <person name="Parkin I.A."/>
            <person name="Koh C."/>
            <person name="Tang H."/>
            <person name="Robinson S.J."/>
            <person name="Kagale S."/>
            <person name="Clarke W.E."/>
            <person name="Town C.D."/>
            <person name="Nixon J."/>
            <person name="Krishnakumar V."/>
            <person name="Bidwell S.L."/>
            <person name="Denoeud F."/>
            <person name="Belcram H."/>
            <person name="Links M.G."/>
            <person name="Just J."/>
            <person name="Clarke C."/>
            <person name="Bender T."/>
            <person name="Huebert T."/>
            <person name="Mason A.S."/>
            <person name="Pires J.C."/>
            <person name="Barker G."/>
            <person name="Moore J."/>
            <person name="Walley P.G."/>
            <person name="Manoli S."/>
            <person name="Batley J."/>
            <person name="Edwards D."/>
            <person name="Nelson M.N."/>
            <person name="Wang X."/>
            <person name="Paterson A.H."/>
            <person name="King G."/>
            <person name="Bancroft I."/>
            <person name="Chalhoub B."/>
            <person name="Sharpe A.G."/>
        </authorList>
    </citation>
    <scope>NUCLEOTIDE SEQUENCE</scope>
    <source>
        <strain evidence="3 4">cv. TO1000</strain>
    </source>
</reference>
<reference evidence="3" key="2">
    <citation type="submission" date="2015-03" db="UniProtKB">
        <authorList>
            <consortium name="EnsemblPlants"/>
        </authorList>
    </citation>
    <scope>IDENTIFICATION</scope>
</reference>
<evidence type="ECO:0000259" key="2">
    <source>
        <dbReference type="Pfam" id="PF03465"/>
    </source>
</evidence>
<dbReference type="PANTHER" id="PTHR10113">
    <property type="entry name" value="PEPTIDE CHAIN RELEASE FACTOR SUBUNIT 1"/>
    <property type="match status" value="1"/>
</dbReference>
<dbReference type="Gramene" id="Bo5g016450.1">
    <property type="protein sequence ID" value="Bo5g016450.1"/>
    <property type="gene ID" value="Bo5g016450"/>
</dbReference>
<keyword evidence="4" id="KW-1185">Reference proteome</keyword>
<dbReference type="InterPro" id="IPR005142">
    <property type="entry name" value="eRF1_3"/>
</dbReference>
<dbReference type="eggNOG" id="KOG0688">
    <property type="taxonomic scope" value="Eukaryota"/>
</dbReference>
<evidence type="ECO:0000313" key="4">
    <source>
        <dbReference type="Proteomes" id="UP000032141"/>
    </source>
</evidence>
<name>A0A0D3C9I1_BRAOL</name>
<dbReference type="InterPro" id="IPR024049">
    <property type="entry name" value="eRF1_1_sf"/>
</dbReference>
<dbReference type="InterPro" id="IPR029064">
    <property type="entry name" value="Ribosomal_eL30-like_sf"/>
</dbReference>